<sequence>MTELYYPLHSLREGHWFKLICGASFQHLPAVRNLTLAYTLAGADCIDVAADPAVIAAAKEAIEVASELGEVAQVRGFGFRSRPWLMVSLNDGEDPHFRKAEFNPELCPADCPRPCEKICPAQAIVFQKASDHTQRKKEKEGAQEGSRIPKSQPQIGSRQIAQRESHSIADIQQPKSDQHFSGVIDQQCYGCGRCLPVCPSELIYTRSYVSAPEAIAPLILRSGVDALEIHTQVGHFADFQRLWNAIAPWVEKLKLLAISCPDDDGLIEYLWSLYELITPLPCALVWQTDGRPMSGDIGAGATRAAVKLSDKVIAAGLPGYVQLAGGTNNHTVAKLKAAGLLKEWGMGNGEWGMGNGEWGDITEKIPFSPVSPCFKTDTVTSPLVTAPHGQHYVAGIAYGSYARVLLSPILDKLEELNGEDVERNLVSHQSPAFGHLEALPELLWQAVASAHSLVSQLKFRKKLPQPLPN</sequence>
<feature type="domain" description="4Fe-4S ferredoxin-type" evidence="7">
    <location>
        <begin position="98"/>
        <end position="129"/>
    </location>
</feature>
<evidence type="ECO:0000256" key="2">
    <source>
        <dbReference type="ARBA" id="ARBA00022485"/>
    </source>
</evidence>
<proteinExistence type="predicted"/>
<dbReference type="InterPro" id="IPR050157">
    <property type="entry name" value="PSI_iron-sulfur_center"/>
</dbReference>
<keyword evidence="3" id="KW-0479">Metal-binding</keyword>
<dbReference type="Pfam" id="PF12617">
    <property type="entry name" value="LdpA_C"/>
    <property type="match status" value="1"/>
</dbReference>
<dbReference type="InterPro" id="IPR017896">
    <property type="entry name" value="4Fe4S_Fe-S-bd"/>
</dbReference>
<feature type="region of interest" description="Disordered" evidence="6">
    <location>
        <begin position="130"/>
        <end position="169"/>
    </location>
</feature>
<evidence type="ECO:0000256" key="3">
    <source>
        <dbReference type="ARBA" id="ARBA00022723"/>
    </source>
</evidence>
<evidence type="ECO:0000313" key="9">
    <source>
        <dbReference type="Proteomes" id="UP000753908"/>
    </source>
</evidence>
<feature type="compositionally biased region" description="Polar residues" evidence="6">
    <location>
        <begin position="149"/>
        <end position="160"/>
    </location>
</feature>
<feature type="compositionally biased region" description="Basic and acidic residues" evidence="6">
    <location>
        <begin position="130"/>
        <end position="142"/>
    </location>
</feature>
<reference evidence="8" key="1">
    <citation type="submission" date="2021-05" db="EMBL/GenBank/DDBJ databases">
        <authorList>
            <person name="Pietrasiak N."/>
            <person name="Ward R."/>
            <person name="Stajich J.E."/>
            <person name="Kurbessoian T."/>
        </authorList>
    </citation>
    <scope>NUCLEOTIDE SEQUENCE</scope>
    <source>
        <strain evidence="8">CPER-KK1</strain>
    </source>
</reference>
<evidence type="ECO:0000256" key="4">
    <source>
        <dbReference type="ARBA" id="ARBA00023004"/>
    </source>
</evidence>
<dbReference type="EMBL" id="JAHHIF010000053">
    <property type="protein sequence ID" value="MBW4548057.1"/>
    <property type="molecule type" value="Genomic_DNA"/>
</dbReference>
<dbReference type="InterPro" id="IPR017900">
    <property type="entry name" value="4Fe4S_Fe_S_CS"/>
</dbReference>
<dbReference type="GO" id="GO:0051539">
    <property type="term" value="F:4 iron, 4 sulfur cluster binding"/>
    <property type="evidence" value="ECO:0007669"/>
    <property type="project" value="UniProtKB-KW"/>
</dbReference>
<evidence type="ECO:0000256" key="6">
    <source>
        <dbReference type="SAM" id="MobiDB-lite"/>
    </source>
</evidence>
<keyword evidence="4" id="KW-0408">Iron</keyword>
<protein>
    <submittedName>
        <fullName evidence="8">4Fe-4S ferredoxin</fullName>
    </submittedName>
</protein>
<dbReference type="PROSITE" id="PS00198">
    <property type="entry name" value="4FE4S_FER_1"/>
    <property type="match status" value="1"/>
</dbReference>
<evidence type="ECO:0000259" key="7">
    <source>
        <dbReference type="PROSITE" id="PS51379"/>
    </source>
</evidence>
<dbReference type="Proteomes" id="UP000753908">
    <property type="component" value="Unassembled WGS sequence"/>
</dbReference>
<reference evidence="8" key="2">
    <citation type="journal article" date="2022" name="Microbiol. Resour. Announc.">
        <title>Metagenome Sequencing to Explore Phylogenomics of Terrestrial Cyanobacteria.</title>
        <authorList>
            <person name="Ward R.D."/>
            <person name="Stajich J.E."/>
            <person name="Johansen J.R."/>
            <person name="Huntemann M."/>
            <person name="Clum A."/>
            <person name="Foster B."/>
            <person name="Foster B."/>
            <person name="Roux S."/>
            <person name="Palaniappan K."/>
            <person name="Varghese N."/>
            <person name="Mukherjee S."/>
            <person name="Reddy T.B.K."/>
            <person name="Daum C."/>
            <person name="Copeland A."/>
            <person name="Chen I.A."/>
            <person name="Ivanova N.N."/>
            <person name="Kyrpides N.C."/>
            <person name="Shapiro N."/>
            <person name="Eloe-Fadrosh E.A."/>
            <person name="Pietrasiak N."/>
        </authorList>
    </citation>
    <scope>NUCLEOTIDE SEQUENCE</scope>
    <source>
        <strain evidence="8">CPER-KK1</strain>
    </source>
</reference>
<dbReference type="PANTHER" id="PTHR24960">
    <property type="entry name" value="PHOTOSYSTEM I IRON-SULFUR CENTER-RELATED"/>
    <property type="match status" value="1"/>
</dbReference>
<evidence type="ECO:0000256" key="5">
    <source>
        <dbReference type="ARBA" id="ARBA00023014"/>
    </source>
</evidence>
<dbReference type="SUPFAM" id="SSF54862">
    <property type="entry name" value="4Fe-4S ferredoxins"/>
    <property type="match status" value="1"/>
</dbReference>
<dbReference type="GO" id="GO:0046872">
    <property type="term" value="F:metal ion binding"/>
    <property type="evidence" value="ECO:0007669"/>
    <property type="project" value="UniProtKB-KW"/>
</dbReference>
<comment type="caution">
    <text evidence="8">The sequence shown here is derived from an EMBL/GenBank/DDBJ whole genome shotgun (WGS) entry which is preliminary data.</text>
</comment>
<gene>
    <name evidence="8" type="ORF">KME25_26995</name>
</gene>
<name>A0A951PSB3_9CYAN</name>
<dbReference type="PANTHER" id="PTHR24960:SF79">
    <property type="entry name" value="PHOTOSYSTEM I IRON-SULFUR CENTER"/>
    <property type="match status" value="1"/>
</dbReference>
<organism evidence="8 9">
    <name type="scientific">Symplocastrum torsivum CPER-KK1</name>
    <dbReference type="NCBI Taxonomy" id="450513"/>
    <lineage>
        <taxon>Bacteria</taxon>
        <taxon>Bacillati</taxon>
        <taxon>Cyanobacteriota</taxon>
        <taxon>Cyanophyceae</taxon>
        <taxon>Oscillatoriophycideae</taxon>
        <taxon>Oscillatoriales</taxon>
        <taxon>Microcoleaceae</taxon>
        <taxon>Symplocastrum</taxon>
    </lineage>
</organism>
<feature type="domain" description="4Fe-4S ferredoxin-type" evidence="7">
    <location>
        <begin position="180"/>
        <end position="208"/>
    </location>
</feature>
<evidence type="ECO:0000313" key="8">
    <source>
        <dbReference type="EMBL" id="MBW4548057.1"/>
    </source>
</evidence>
<dbReference type="InterPro" id="IPR021039">
    <property type="entry name" value="Fe-S-bd_prot_LdpA_C"/>
</dbReference>
<dbReference type="PROSITE" id="PS51379">
    <property type="entry name" value="4FE4S_FER_2"/>
    <property type="match status" value="2"/>
</dbReference>
<keyword evidence="2" id="KW-0004">4Fe-4S</keyword>
<keyword evidence="5" id="KW-0411">Iron-sulfur</keyword>
<comment type="cofactor">
    <cofactor evidence="1">
        <name>[4Fe-4S] cluster</name>
        <dbReference type="ChEBI" id="CHEBI:49883"/>
    </cofactor>
</comment>
<evidence type="ECO:0000256" key="1">
    <source>
        <dbReference type="ARBA" id="ARBA00001966"/>
    </source>
</evidence>
<dbReference type="AlphaFoldDB" id="A0A951PSB3"/>
<accession>A0A951PSB3</accession>
<dbReference type="InterPro" id="IPR057431">
    <property type="entry name" value="LdpA_Fe-S-bd"/>
</dbReference>
<dbReference type="Pfam" id="PF25160">
    <property type="entry name" value="LdpA_Fe-S-bd"/>
    <property type="match status" value="2"/>
</dbReference>